<evidence type="ECO:0000313" key="2">
    <source>
        <dbReference type="Proteomes" id="UP001214250"/>
    </source>
</evidence>
<protein>
    <submittedName>
        <fullName evidence="1">Uncharacterized protein</fullName>
    </submittedName>
</protein>
<keyword evidence="2" id="KW-1185">Reference proteome</keyword>
<organism evidence="1 2">
    <name type="scientific">Lentisphaera profundi</name>
    <dbReference type="NCBI Taxonomy" id="1658616"/>
    <lineage>
        <taxon>Bacteria</taxon>
        <taxon>Pseudomonadati</taxon>
        <taxon>Lentisphaerota</taxon>
        <taxon>Lentisphaeria</taxon>
        <taxon>Lentisphaerales</taxon>
        <taxon>Lentisphaeraceae</taxon>
        <taxon>Lentisphaera</taxon>
    </lineage>
</organism>
<dbReference type="EMBL" id="CP117812">
    <property type="protein sequence ID" value="WDE97891.1"/>
    <property type="molecule type" value="Genomic_DNA"/>
</dbReference>
<reference evidence="1 2" key="1">
    <citation type="submission" date="2023-02" db="EMBL/GenBank/DDBJ databases">
        <title>Genome sequence of Lentisphaera profundi SAORIC-696.</title>
        <authorList>
            <person name="Kim e."/>
            <person name="Cho J.-C."/>
            <person name="Choi A."/>
            <person name="Kang I."/>
        </authorList>
    </citation>
    <scope>NUCLEOTIDE SEQUENCE [LARGE SCALE GENOMIC DNA]</scope>
    <source>
        <strain evidence="1 2">SAORIC-696</strain>
    </source>
</reference>
<dbReference type="Proteomes" id="UP001214250">
    <property type="component" value="Chromosome 2"/>
</dbReference>
<name>A0ABY7VVG3_9BACT</name>
<sequence>MSGVHSHPKHCFCQVPESELSYWAIKRFQEDHRTVDLMNSTDDPHQKELISIVGLIDVDEASMLSMMGNVDMPDHHLIHCRQKVKALLGLD</sequence>
<accession>A0ABY7VVG3</accession>
<evidence type="ECO:0000313" key="1">
    <source>
        <dbReference type="EMBL" id="WDE97891.1"/>
    </source>
</evidence>
<proteinExistence type="predicted"/>
<dbReference type="RefSeq" id="WP_274152555.1">
    <property type="nucleotide sequence ID" value="NZ_CP117812.1"/>
</dbReference>
<gene>
    <name evidence="1" type="ORF">PQO03_18865</name>
</gene>